<evidence type="ECO:0000256" key="1">
    <source>
        <dbReference type="ARBA" id="ARBA00020053"/>
    </source>
</evidence>
<reference evidence="8" key="2">
    <citation type="submission" date="2014-07" db="EMBL/GenBank/DDBJ databases">
        <authorList>
            <person name="Hull J."/>
        </authorList>
    </citation>
    <scope>NUCLEOTIDE SEQUENCE</scope>
</reference>
<evidence type="ECO:0000256" key="3">
    <source>
        <dbReference type="ARBA" id="ARBA00024689"/>
    </source>
</evidence>
<dbReference type="InterPro" id="IPR036612">
    <property type="entry name" value="KH_dom_type_1_sf"/>
</dbReference>
<dbReference type="EMBL" id="GBHO01007010">
    <property type="protein sequence ID" value="JAG36594.1"/>
    <property type="molecule type" value="Transcribed_RNA"/>
</dbReference>
<evidence type="ECO:0000259" key="6">
    <source>
        <dbReference type="SMART" id="SM00322"/>
    </source>
</evidence>
<dbReference type="InterPro" id="IPR048549">
    <property type="entry name" value="KRR1-like_KH2_euk"/>
</dbReference>
<dbReference type="AlphaFoldDB" id="A0A0A9YZU5"/>
<organism evidence="8">
    <name type="scientific">Lygus hesperus</name>
    <name type="common">Western plant bug</name>
    <dbReference type="NCBI Taxonomy" id="30085"/>
    <lineage>
        <taxon>Eukaryota</taxon>
        <taxon>Metazoa</taxon>
        <taxon>Ecdysozoa</taxon>
        <taxon>Arthropoda</taxon>
        <taxon>Hexapoda</taxon>
        <taxon>Insecta</taxon>
        <taxon>Pterygota</taxon>
        <taxon>Neoptera</taxon>
        <taxon>Paraneoptera</taxon>
        <taxon>Hemiptera</taxon>
        <taxon>Heteroptera</taxon>
        <taxon>Panheteroptera</taxon>
        <taxon>Cimicomorpha</taxon>
        <taxon>Miridae</taxon>
        <taxon>Mirini</taxon>
        <taxon>Lygus</taxon>
    </lineage>
</organism>
<protein>
    <recommendedName>
        <fullName evidence="1">KRR1 small subunit processome component homolog</fullName>
    </recommendedName>
    <alternativeName>
        <fullName evidence="5">Protein dribble</fullName>
    </alternativeName>
</protein>
<sequence length="142" mass="16751">MEDGVFCDIVKIKNLVQNKERFIKRRERLIGKNGCTLKAIELVTECFVIVQGNTVACMGSFAGIQEVRRIVLDCMRNIHPIYRIKELMIKNELRKDPVLKDQNWDRFLPKYTKTNQKKKHVVYKSKKEYTPFPPPQTPRKID</sequence>
<keyword evidence="2" id="KW-0175">Coiled coil</keyword>
<evidence type="ECO:0000313" key="9">
    <source>
        <dbReference type="EMBL" id="JAG36594.1"/>
    </source>
</evidence>
<dbReference type="EMBL" id="GBHO01041343">
    <property type="protein sequence ID" value="JAG02261.1"/>
    <property type="molecule type" value="Transcribed_RNA"/>
</dbReference>
<accession>A0A0A9YZU5</accession>
<dbReference type="Gene3D" id="3.30.1370.10">
    <property type="entry name" value="K Homology domain, type 1"/>
    <property type="match status" value="1"/>
</dbReference>
<dbReference type="InterPro" id="IPR024166">
    <property type="entry name" value="rRNA_assembly_KRR1"/>
</dbReference>
<dbReference type="PANTHER" id="PTHR12581:SF0">
    <property type="entry name" value="KRR1 SMALL SUBUNIT PROCESSOME COMPONENT HOMOLOG"/>
    <property type="match status" value="1"/>
</dbReference>
<dbReference type="Pfam" id="PF21800">
    <property type="entry name" value="KH_KRR1_2nd"/>
    <property type="match status" value="1"/>
</dbReference>
<evidence type="ECO:0000313" key="7">
    <source>
        <dbReference type="EMBL" id="JAG02261.1"/>
    </source>
</evidence>
<evidence type="ECO:0000256" key="4">
    <source>
        <dbReference type="ARBA" id="ARBA00025925"/>
    </source>
</evidence>
<proteinExistence type="predicted"/>
<dbReference type="SUPFAM" id="SSF54791">
    <property type="entry name" value="Eukaryotic type KH-domain (KH-domain type I)"/>
    <property type="match status" value="1"/>
</dbReference>
<comment type="function">
    <text evidence="3">Required for 40S ribosome biogenesis. Involved in nucleolar processing of pre-18S ribosomal RNA and ribosome assembly. Binds to RNA. Required for female germline development, cell viability during eye development and for survival of dividing cells and epithelial cells during early wing disk development.</text>
</comment>
<dbReference type="EMBL" id="GBHO01007011">
    <property type="protein sequence ID" value="JAG36593.1"/>
    <property type="molecule type" value="Transcribed_RNA"/>
</dbReference>
<dbReference type="GO" id="GO:0032040">
    <property type="term" value="C:small-subunit processome"/>
    <property type="evidence" value="ECO:0007669"/>
    <property type="project" value="TreeGrafter"/>
</dbReference>
<dbReference type="GO" id="GO:0003723">
    <property type="term" value="F:RNA binding"/>
    <property type="evidence" value="ECO:0007669"/>
    <property type="project" value="UniProtKB-KW"/>
</dbReference>
<dbReference type="InterPro" id="IPR048548">
    <property type="entry name" value="KRR1-like_KH2"/>
</dbReference>
<gene>
    <name evidence="7" type="ORF">CM83_11816</name>
    <name evidence="8" type="ORF">CM83_11818</name>
    <name evidence="9" type="ORF">CM83_11820</name>
</gene>
<dbReference type="CDD" id="cd22394">
    <property type="entry name" value="KH-I_KRR1_rpt2"/>
    <property type="match status" value="1"/>
</dbReference>
<dbReference type="SMART" id="SM00322">
    <property type="entry name" value="KH"/>
    <property type="match status" value="1"/>
</dbReference>
<name>A0A0A9YZU5_LYGHE</name>
<feature type="domain" description="K Homology" evidence="6">
    <location>
        <begin position="8"/>
        <end position="76"/>
    </location>
</feature>
<evidence type="ECO:0000256" key="2">
    <source>
        <dbReference type="ARBA" id="ARBA00023054"/>
    </source>
</evidence>
<dbReference type="InterPro" id="IPR004087">
    <property type="entry name" value="KH_dom"/>
</dbReference>
<evidence type="ECO:0000256" key="5">
    <source>
        <dbReference type="ARBA" id="ARBA00032580"/>
    </source>
</evidence>
<comment type="subunit">
    <text evidence="4">Monomer. Component of the ribosomal small subunit (SSU) processome.</text>
</comment>
<reference evidence="8" key="1">
    <citation type="journal article" date="2014" name="PLoS ONE">
        <title>Transcriptome-Based Identification of ABC Transporters in the Western Tarnished Plant Bug Lygus hesperus.</title>
        <authorList>
            <person name="Hull J.J."/>
            <person name="Chaney K."/>
            <person name="Geib S.M."/>
            <person name="Fabrick J.A."/>
            <person name="Brent C.S."/>
            <person name="Walsh D."/>
            <person name="Lavine L.C."/>
        </authorList>
    </citation>
    <scope>NUCLEOTIDE SEQUENCE</scope>
</reference>
<dbReference type="FunFam" id="3.30.1370.10:FF:000011">
    <property type="entry name" value="KRR1 small subunit processome component"/>
    <property type="match status" value="1"/>
</dbReference>
<dbReference type="PANTHER" id="PTHR12581">
    <property type="entry name" value="HIV-1 REV BINDING PROTEIN 2, 3"/>
    <property type="match status" value="1"/>
</dbReference>
<evidence type="ECO:0000313" key="8">
    <source>
        <dbReference type="EMBL" id="JAG36593.1"/>
    </source>
</evidence>